<dbReference type="Pfam" id="PF02525">
    <property type="entry name" value="Flavodoxin_2"/>
    <property type="match status" value="1"/>
</dbReference>
<dbReference type="PANTHER" id="PTHR10204">
    <property type="entry name" value="NAD P H OXIDOREDUCTASE-RELATED"/>
    <property type="match status" value="1"/>
</dbReference>
<dbReference type="Proteomes" id="UP000257200">
    <property type="component" value="Unplaced"/>
</dbReference>
<dbReference type="Ensembl" id="ENSAPOT00000013719.1">
    <property type="protein sequence ID" value="ENSAPOP00000002287.1"/>
    <property type="gene ID" value="ENSAPOG00000003742.1"/>
</dbReference>
<feature type="domain" description="Flavodoxin-like fold" evidence="3">
    <location>
        <begin position="10"/>
        <end position="136"/>
    </location>
</feature>
<dbReference type="FunFam" id="3.40.50.360:FF:000054">
    <property type="entry name" value="NAD(P)H dehydrogenase, quinone 1"/>
    <property type="match status" value="1"/>
</dbReference>
<organism evidence="4 5">
    <name type="scientific">Acanthochromis polyacanthus</name>
    <name type="common">spiny chromis</name>
    <dbReference type="NCBI Taxonomy" id="80966"/>
    <lineage>
        <taxon>Eukaryota</taxon>
        <taxon>Metazoa</taxon>
        <taxon>Chordata</taxon>
        <taxon>Craniata</taxon>
        <taxon>Vertebrata</taxon>
        <taxon>Euteleostomi</taxon>
        <taxon>Actinopterygii</taxon>
        <taxon>Neopterygii</taxon>
        <taxon>Teleostei</taxon>
        <taxon>Neoteleostei</taxon>
        <taxon>Acanthomorphata</taxon>
        <taxon>Ovalentaria</taxon>
        <taxon>Pomacentridae</taxon>
        <taxon>Acanthochromis</taxon>
    </lineage>
</organism>
<sequence length="185" mass="21358">MIIRTGSQKTALIVFAHQTPASFNATARDVAVQELSDQGYRVLVSDLYAMKFRAEATRDDIKGELKNPELFQYGDETMFAWMENQLSEDITAEQQKVTEAELIIFQFPLYWFSVPAILKGWFDRVLAQGFAFSLEKMYDNGVFKTGLDRFRLVWTGSDWFGLNFGLVLDNLYFSFRLISFRPVVD</sequence>
<name>A0A3Q1EGU6_9TELE</name>
<protein>
    <recommendedName>
        <fullName evidence="3">Flavodoxin-like fold domain-containing protein</fullName>
    </recommendedName>
</protein>
<keyword evidence="2" id="KW-0560">Oxidoreductase</keyword>
<dbReference type="PANTHER" id="PTHR10204:SF34">
    <property type="entry name" value="NAD(P)H DEHYDROGENASE [QUINONE] 1 ISOFORM 1"/>
    <property type="match status" value="1"/>
</dbReference>
<proteinExistence type="inferred from homology"/>
<reference evidence="4" key="2">
    <citation type="submission" date="2025-09" db="UniProtKB">
        <authorList>
            <consortium name="Ensembl"/>
        </authorList>
    </citation>
    <scope>IDENTIFICATION</scope>
</reference>
<evidence type="ECO:0000259" key="3">
    <source>
        <dbReference type="Pfam" id="PF02525"/>
    </source>
</evidence>
<dbReference type="GeneTree" id="ENSGT00940000156563"/>
<dbReference type="InterPro" id="IPR051545">
    <property type="entry name" value="NAD(P)H_dehydrogenase_qn"/>
</dbReference>
<evidence type="ECO:0000256" key="1">
    <source>
        <dbReference type="ARBA" id="ARBA00006252"/>
    </source>
</evidence>
<reference evidence="4" key="1">
    <citation type="submission" date="2025-08" db="UniProtKB">
        <authorList>
            <consortium name="Ensembl"/>
        </authorList>
    </citation>
    <scope>IDENTIFICATION</scope>
</reference>
<dbReference type="InterPro" id="IPR003680">
    <property type="entry name" value="Flavodoxin_fold"/>
</dbReference>
<accession>A0A3Q1EGU6</accession>
<dbReference type="Gene3D" id="3.40.50.360">
    <property type="match status" value="1"/>
</dbReference>
<evidence type="ECO:0000313" key="4">
    <source>
        <dbReference type="Ensembl" id="ENSAPOP00000002287.1"/>
    </source>
</evidence>
<dbReference type="InterPro" id="IPR029039">
    <property type="entry name" value="Flavoprotein-like_sf"/>
</dbReference>
<dbReference type="SUPFAM" id="SSF52218">
    <property type="entry name" value="Flavoproteins"/>
    <property type="match status" value="1"/>
</dbReference>
<dbReference type="GO" id="GO:0005829">
    <property type="term" value="C:cytosol"/>
    <property type="evidence" value="ECO:0007669"/>
    <property type="project" value="TreeGrafter"/>
</dbReference>
<dbReference type="AlphaFoldDB" id="A0A3Q1EGU6"/>
<comment type="similarity">
    <text evidence="1">Belongs to the NAD(P)H dehydrogenase (quinone) family.</text>
</comment>
<evidence type="ECO:0000256" key="2">
    <source>
        <dbReference type="ARBA" id="ARBA00023002"/>
    </source>
</evidence>
<keyword evidence="5" id="KW-1185">Reference proteome</keyword>
<dbReference type="GO" id="GO:0003955">
    <property type="term" value="F:NAD(P)H dehydrogenase (quinone) activity"/>
    <property type="evidence" value="ECO:0007669"/>
    <property type="project" value="TreeGrafter"/>
</dbReference>
<evidence type="ECO:0000313" key="5">
    <source>
        <dbReference type="Proteomes" id="UP000257200"/>
    </source>
</evidence>